<dbReference type="InterPro" id="IPR036388">
    <property type="entry name" value="WH-like_DNA-bd_sf"/>
</dbReference>
<dbReference type="GO" id="GO:0005634">
    <property type="term" value="C:nucleus"/>
    <property type="evidence" value="ECO:0007669"/>
    <property type="project" value="TreeGrafter"/>
</dbReference>
<dbReference type="CDD" id="cd00103">
    <property type="entry name" value="IRF"/>
    <property type="match status" value="1"/>
</dbReference>
<organism evidence="2 3">
    <name type="scientific">Gouania willdenowi</name>
    <name type="common">Blunt-snouted clingfish</name>
    <name type="synonym">Lepadogaster willdenowi</name>
    <dbReference type="NCBI Taxonomy" id="441366"/>
    <lineage>
        <taxon>Eukaryota</taxon>
        <taxon>Metazoa</taxon>
        <taxon>Chordata</taxon>
        <taxon>Craniata</taxon>
        <taxon>Vertebrata</taxon>
        <taxon>Euteleostomi</taxon>
        <taxon>Actinopterygii</taxon>
        <taxon>Neopterygii</taxon>
        <taxon>Teleostei</taxon>
        <taxon>Neoteleostei</taxon>
        <taxon>Acanthomorphata</taxon>
        <taxon>Ovalentaria</taxon>
        <taxon>Blenniimorphae</taxon>
        <taxon>Blenniiformes</taxon>
        <taxon>Gobiesocoidei</taxon>
        <taxon>Gobiesocidae</taxon>
        <taxon>Gobiesocinae</taxon>
        <taxon>Gouania</taxon>
    </lineage>
</organism>
<evidence type="ECO:0000259" key="1">
    <source>
        <dbReference type="PROSITE" id="PS51507"/>
    </source>
</evidence>
<dbReference type="SMART" id="SM00348">
    <property type="entry name" value="IRF"/>
    <property type="match status" value="1"/>
</dbReference>
<dbReference type="GO" id="GO:0045893">
    <property type="term" value="P:positive regulation of DNA-templated transcription"/>
    <property type="evidence" value="ECO:0007669"/>
    <property type="project" value="UniProtKB-ARBA"/>
</dbReference>
<dbReference type="GO" id="GO:0000981">
    <property type="term" value="F:DNA-binding transcription factor activity, RNA polymerase II-specific"/>
    <property type="evidence" value="ECO:0007669"/>
    <property type="project" value="TreeGrafter"/>
</dbReference>
<dbReference type="InterPro" id="IPR001346">
    <property type="entry name" value="Interferon_reg_fact_DNA-bd_dom"/>
</dbReference>
<dbReference type="SUPFAM" id="SSF49879">
    <property type="entry name" value="SMAD/FHA domain"/>
    <property type="match status" value="1"/>
</dbReference>
<keyword evidence="3" id="KW-1185">Reference proteome</keyword>
<dbReference type="Pfam" id="PF10401">
    <property type="entry name" value="IRF-3"/>
    <property type="match status" value="1"/>
</dbReference>
<dbReference type="GeneID" id="114465677"/>
<protein>
    <submittedName>
        <fullName evidence="2">Interferon regulatory factor 3-like</fullName>
    </submittedName>
</protein>
<dbReference type="Proteomes" id="UP000694680">
    <property type="component" value="Chromosome 6"/>
</dbReference>
<dbReference type="SUPFAM" id="SSF46785">
    <property type="entry name" value="Winged helix' DNA-binding domain"/>
    <property type="match status" value="1"/>
</dbReference>
<dbReference type="PROSITE" id="PS51507">
    <property type="entry name" value="IRF_2"/>
    <property type="match status" value="1"/>
</dbReference>
<dbReference type="InterPro" id="IPR019471">
    <property type="entry name" value="Interferon_reg_factor-3"/>
</dbReference>
<dbReference type="AlphaFoldDB" id="A0A8C5EEL9"/>
<dbReference type="PANTHER" id="PTHR11949">
    <property type="entry name" value="INTERFERON REGULATORY FACTOR"/>
    <property type="match status" value="1"/>
</dbReference>
<dbReference type="Gene3D" id="2.60.200.10">
    <property type="match status" value="1"/>
</dbReference>
<dbReference type="SMART" id="SM01243">
    <property type="entry name" value="IRF-3"/>
    <property type="match status" value="1"/>
</dbReference>
<dbReference type="GO" id="GO:0002376">
    <property type="term" value="P:immune system process"/>
    <property type="evidence" value="ECO:0007669"/>
    <property type="project" value="TreeGrafter"/>
</dbReference>
<dbReference type="Gene3D" id="1.10.10.10">
    <property type="entry name" value="Winged helix-like DNA-binding domain superfamily/Winged helix DNA-binding domain"/>
    <property type="match status" value="1"/>
</dbReference>
<evidence type="ECO:0000313" key="2">
    <source>
        <dbReference type="Ensembl" id="ENSGWIP00000020128.1"/>
    </source>
</evidence>
<dbReference type="Ensembl" id="ENSGWIT00000022129.1">
    <property type="protein sequence ID" value="ENSGWIP00000020128.1"/>
    <property type="gene ID" value="ENSGWIG00000010938.1"/>
</dbReference>
<dbReference type="GO" id="GO:0000978">
    <property type="term" value="F:RNA polymerase II cis-regulatory region sequence-specific DNA binding"/>
    <property type="evidence" value="ECO:0007669"/>
    <property type="project" value="TreeGrafter"/>
</dbReference>
<dbReference type="CTD" id="3665"/>
<feature type="domain" description="IRF tryptophan pentad repeat" evidence="1">
    <location>
        <begin position="6"/>
        <end position="105"/>
    </location>
</feature>
<evidence type="ECO:0000313" key="3">
    <source>
        <dbReference type="Proteomes" id="UP000694680"/>
    </source>
</evidence>
<sequence length="412" mass="47409">MQRYPKPQFASWLIEQVNSGQYRGLYFVDQNKFRIPWKHNSKKDCNDEDIKIFKTWAEVSGKIKKFPNDKARWKVNFRNALSERFKMVKDNTKNDDPHKIYEVINTQNNYGPMMTQNSQEDSDMSQELFISPTDVIPTGSDFNLPQHFMALDLQNHTAEEQYVIDNCIQLNPSVPVPPEIYPQPINPAPVIGSPNQPTIYDLEITIHYRSKEMLKRTLNSSFLQLHYQYEDAILNAYHLCFPSTEGLLDQKQIKLTNTILESIQRGVLLEVRDTGIYAVRQDRCRVFASTNIPTGVYPEPTKLPQNTVVELLNFENYVNELRGFNENRGGSPHYIINMCFGEKFPDEKPLEKKLVVVTVVPLICRYFHELAQIDGASSLHSSTSLQISHNSLFELINSTFSLPSADDALPDP</sequence>
<reference evidence="2" key="3">
    <citation type="submission" date="2025-09" db="UniProtKB">
        <authorList>
            <consortium name="Ensembl"/>
        </authorList>
    </citation>
    <scope>IDENTIFICATION</scope>
</reference>
<dbReference type="Pfam" id="PF00605">
    <property type="entry name" value="IRF"/>
    <property type="match status" value="1"/>
</dbReference>
<dbReference type="InterPro" id="IPR017855">
    <property type="entry name" value="SMAD-like_dom_sf"/>
</dbReference>
<dbReference type="PRINTS" id="PR00267">
    <property type="entry name" value="INTFRNREGFCT"/>
</dbReference>
<gene>
    <name evidence="2" type="primary">irf7</name>
</gene>
<dbReference type="RefSeq" id="XP_028306636.1">
    <property type="nucleotide sequence ID" value="XM_028450835.1"/>
</dbReference>
<reference evidence="2" key="2">
    <citation type="submission" date="2025-08" db="UniProtKB">
        <authorList>
            <consortium name="Ensembl"/>
        </authorList>
    </citation>
    <scope>IDENTIFICATION</scope>
</reference>
<dbReference type="InterPro" id="IPR008984">
    <property type="entry name" value="SMAD_FHA_dom_sf"/>
</dbReference>
<reference evidence="2" key="1">
    <citation type="submission" date="2020-06" db="EMBL/GenBank/DDBJ databases">
        <authorList>
            <consortium name="Wellcome Sanger Institute Data Sharing"/>
        </authorList>
    </citation>
    <scope>NUCLEOTIDE SEQUENCE [LARGE SCALE GENOMIC DNA]</scope>
</reference>
<accession>A0A8C5EEL9</accession>
<proteinExistence type="predicted"/>
<dbReference type="InterPro" id="IPR036390">
    <property type="entry name" value="WH_DNA-bd_sf"/>
</dbReference>
<name>A0A8C5EEL9_GOUWI</name>
<dbReference type="OrthoDB" id="9836034at2759"/>
<dbReference type="PANTHER" id="PTHR11949:SF2">
    <property type="entry name" value="INTERFERON REGULATORY FACTOR 7"/>
    <property type="match status" value="1"/>
</dbReference>